<protein>
    <submittedName>
        <fullName evidence="2">HET domain-containing protein</fullName>
    </submittedName>
</protein>
<evidence type="ECO:0000259" key="1">
    <source>
        <dbReference type="Pfam" id="PF06985"/>
    </source>
</evidence>
<dbReference type="Proteomes" id="UP000756921">
    <property type="component" value="Unassembled WGS sequence"/>
</dbReference>
<proteinExistence type="predicted"/>
<reference evidence="2" key="1">
    <citation type="journal article" date="2020" name="Mol. Plant Microbe Interact.">
        <title>Genome Sequence of the Biocontrol Agent Coniothyrium minitans strain Conio (IMI 134523).</title>
        <authorList>
            <person name="Patel D."/>
            <person name="Shittu T.A."/>
            <person name="Baroncelli R."/>
            <person name="Muthumeenakshi S."/>
            <person name="Osborne T.H."/>
            <person name="Janganan T.K."/>
            <person name="Sreenivasaprasad S."/>
        </authorList>
    </citation>
    <scope>NUCLEOTIDE SEQUENCE</scope>
    <source>
        <strain evidence="2">Conio</strain>
    </source>
</reference>
<dbReference type="EMBL" id="WJXW01000018">
    <property type="protein sequence ID" value="KAF9728876.1"/>
    <property type="molecule type" value="Genomic_DNA"/>
</dbReference>
<gene>
    <name evidence="2" type="ORF">PMIN01_13256</name>
</gene>
<dbReference type="PANTHER" id="PTHR10622:SF10">
    <property type="entry name" value="HET DOMAIN-CONTAINING PROTEIN"/>
    <property type="match status" value="1"/>
</dbReference>
<dbReference type="OrthoDB" id="3787959at2759"/>
<keyword evidence="3" id="KW-1185">Reference proteome</keyword>
<dbReference type="PANTHER" id="PTHR10622">
    <property type="entry name" value="HET DOMAIN-CONTAINING PROTEIN"/>
    <property type="match status" value="1"/>
</dbReference>
<accession>A0A9P6KJT5</accession>
<dbReference type="InterPro" id="IPR010730">
    <property type="entry name" value="HET"/>
</dbReference>
<evidence type="ECO:0000313" key="2">
    <source>
        <dbReference type="EMBL" id="KAF9728876.1"/>
    </source>
</evidence>
<evidence type="ECO:0000313" key="3">
    <source>
        <dbReference type="Proteomes" id="UP000756921"/>
    </source>
</evidence>
<sequence>MRLINTTSLQLEEVSDSELSQDKNQYAILSHRWDSDEDEVTYQDMKTHGDVSSKKGFLKIREFCNVASQAGYRYGWCDTCCINKGNSSELAESINSMYLWYKMSSLYVVYLADVPTVELGDSEWFTRGWTLQELIAPRTLSFFDGRWKLLGTKVELLECLSRKTCVPVNVLGNIAEPYTCSVAQRMSWAAHRVTQRVEDRAYSLLGLFEVNMPMIYGEREKAFLRLQQSIAHKSKDESLFAWALSPSAVDSQDYFSIFASTPSAFTNCRNTIVTPGSTGFTQANGELTIELEVQRRSPGIFDALLHCTDEHVPDKRLCISISKVFEDEAYVRVRDLENTQQGQLGERPSDKKEKRLLHFAMEPKTPPVTIVYGFWLRTLQLPGHNVSDIAIVSNSPPLEDGYIQQVSRGSDTGMVQIRPKDKSLPMHWSRIRWLLFWFNPSDDPVVWIGNDTQTEKLQRPFDELVATDQSNARSRKNILESLDETFFDGPDGQETTNFYVRDVRHDWPHGNSLMVVNRKKGLHEFTLPNLHLQISVRLQPCPSPRVKACRSSYGQPHARNTTLVWAVDIVPISAPEWPSTPLRTDWSRWALNTACCFCVLNCQMPCAYAMLCPWWLLCVENPPPKTRFNLGCYDFLYPWCASWWLKRKTAKAKMEFAERARSETPMLKPDGSTAYTVTTIKPIYNCQEDCLGQCGKGWE</sequence>
<dbReference type="Pfam" id="PF06985">
    <property type="entry name" value="HET"/>
    <property type="match status" value="1"/>
</dbReference>
<name>A0A9P6KJT5_9PLEO</name>
<dbReference type="AlphaFoldDB" id="A0A9P6KJT5"/>
<comment type="caution">
    <text evidence="2">The sequence shown here is derived from an EMBL/GenBank/DDBJ whole genome shotgun (WGS) entry which is preliminary data.</text>
</comment>
<organism evidence="2 3">
    <name type="scientific">Paraphaeosphaeria minitans</name>
    <dbReference type="NCBI Taxonomy" id="565426"/>
    <lineage>
        <taxon>Eukaryota</taxon>
        <taxon>Fungi</taxon>
        <taxon>Dikarya</taxon>
        <taxon>Ascomycota</taxon>
        <taxon>Pezizomycotina</taxon>
        <taxon>Dothideomycetes</taxon>
        <taxon>Pleosporomycetidae</taxon>
        <taxon>Pleosporales</taxon>
        <taxon>Massarineae</taxon>
        <taxon>Didymosphaeriaceae</taxon>
        <taxon>Paraphaeosphaeria</taxon>
    </lineage>
</organism>
<feature type="domain" description="Heterokaryon incompatibility" evidence="1">
    <location>
        <begin position="26"/>
        <end position="113"/>
    </location>
</feature>